<evidence type="ECO:0000256" key="5">
    <source>
        <dbReference type="ARBA" id="ARBA00023274"/>
    </source>
</evidence>
<keyword evidence="3 6" id="KW-0694">RNA-binding</keyword>
<evidence type="ECO:0000256" key="7">
    <source>
        <dbReference type="SAM" id="MobiDB-lite"/>
    </source>
</evidence>
<dbReference type="GO" id="GO:0003735">
    <property type="term" value="F:structural constituent of ribosome"/>
    <property type="evidence" value="ECO:0007669"/>
    <property type="project" value="TreeGrafter"/>
</dbReference>
<dbReference type="Proteomes" id="UP000245884">
    <property type="component" value="Unassembled WGS sequence"/>
</dbReference>
<dbReference type="PANTHER" id="PTHR11831">
    <property type="entry name" value="30S 40S RIBOSOMAL PROTEIN"/>
    <property type="match status" value="1"/>
</dbReference>
<feature type="region of interest" description="Disordered" evidence="7">
    <location>
        <begin position="205"/>
        <end position="279"/>
    </location>
</feature>
<evidence type="ECO:0000256" key="4">
    <source>
        <dbReference type="ARBA" id="ARBA00022980"/>
    </source>
</evidence>
<feature type="compositionally biased region" description="Low complexity" evidence="7">
    <location>
        <begin position="205"/>
        <end position="214"/>
    </location>
</feature>
<dbReference type="PROSITE" id="PS50889">
    <property type="entry name" value="S4"/>
    <property type="match status" value="1"/>
</dbReference>
<feature type="domain" description="RNA-binding S4" evidence="8">
    <location>
        <begin position="129"/>
        <end position="191"/>
    </location>
</feature>
<dbReference type="GeneID" id="37030815"/>
<evidence type="ECO:0000256" key="2">
    <source>
        <dbReference type="ARBA" id="ARBA00022730"/>
    </source>
</evidence>
<evidence type="ECO:0000256" key="3">
    <source>
        <dbReference type="ARBA" id="ARBA00022884"/>
    </source>
</evidence>
<keyword evidence="4" id="KW-0689">Ribosomal protein</keyword>
<dbReference type="CDD" id="cd00165">
    <property type="entry name" value="S4"/>
    <property type="match status" value="1"/>
</dbReference>
<dbReference type="EMBL" id="KZ819662">
    <property type="protein sequence ID" value="PWN30849.1"/>
    <property type="molecule type" value="Genomic_DNA"/>
</dbReference>
<evidence type="ECO:0000259" key="8">
    <source>
        <dbReference type="SMART" id="SM00363"/>
    </source>
</evidence>
<dbReference type="PANTHER" id="PTHR11831:SF4">
    <property type="entry name" value="SMALL RIBOSOMAL SUBUNIT PROTEIN US4M"/>
    <property type="match status" value="1"/>
</dbReference>
<dbReference type="RefSeq" id="XP_025365461.1">
    <property type="nucleotide sequence ID" value="XM_025508992.1"/>
</dbReference>
<dbReference type="STRING" id="1569628.A0A316UZX1"/>
<feature type="region of interest" description="Disordered" evidence="7">
    <location>
        <begin position="88"/>
        <end position="107"/>
    </location>
</feature>
<dbReference type="InterPro" id="IPR022801">
    <property type="entry name" value="Ribosomal_uS4"/>
</dbReference>
<feature type="region of interest" description="Disordered" evidence="7">
    <location>
        <begin position="429"/>
        <end position="451"/>
    </location>
</feature>
<dbReference type="SMART" id="SM00363">
    <property type="entry name" value="S4"/>
    <property type="match status" value="1"/>
</dbReference>
<dbReference type="InterPro" id="IPR018079">
    <property type="entry name" value="Ribosomal_uS4_CS"/>
</dbReference>
<feature type="non-terminal residue" evidence="9">
    <location>
        <position position="1"/>
    </location>
</feature>
<proteinExistence type="inferred from homology"/>
<dbReference type="OrthoDB" id="3356781at2759"/>
<comment type="similarity">
    <text evidence="1">Belongs to the universal ribosomal protein uS4 family.</text>
</comment>
<keyword evidence="2 6" id="KW-0699">rRNA-binding</keyword>
<dbReference type="SUPFAM" id="SSF55174">
    <property type="entry name" value="Alpha-L RNA-binding motif"/>
    <property type="match status" value="1"/>
</dbReference>
<evidence type="ECO:0000313" key="10">
    <source>
        <dbReference type="Proteomes" id="UP000245884"/>
    </source>
</evidence>
<name>A0A316UZX1_9BASI</name>
<dbReference type="InterPro" id="IPR002942">
    <property type="entry name" value="S4_RNA-bd"/>
</dbReference>
<dbReference type="Pfam" id="PF01479">
    <property type="entry name" value="S4"/>
    <property type="match status" value="1"/>
</dbReference>
<accession>A0A316UZX1</accession>
<organism evidence="9 10">
    <name type="scientific">Jaminaea rosea</name>
    <dbReference type="NCBI Taxonomy" id="1569628"/>
    <lineage>
        <taxon>Eukaryota</taxon>
        <taxon>Fungi</taxon>
        <taxon>Dikarya</taxon>
        <taxon>Basidiomycota</taxon>
        <taxon>Ustilaginomycotina</taxon>
        <taxon>Exobasidiomycetes</taxon>
        <taxon>Microstromatales</taxon>
        <taxon>Microstromatales incertae sedis</taxon>
        <taxon>Jaminaea</taxon>
    </lineage>
</organism>
<feature type="compositionally biased region" description="Basic and acidic residues" evidence="7">
    <location>
        <begin position="253"/>
        <end position="271"/>
    </location>
</feature>
<protein>
    <submittedName>
        <fullName evidence="9">Alpha-L RNA-binding motif-containing protein</fullName>
    </submittedName>
</protein>
<feature type="compositionally biased region" description="Basic and acidic residues" evidence="7">
    <location>
        <begin position="226"/>
        <end position="239"/>
    </location>
</feature>
<dbReference type="InterPro" id="IPR036986">
    <property type="entry name" value="S4_RNA-bd_sf"/>
</dbReference>
<dbReference type="AlphaFoldDB" id="A0A316UZX1"/>
<dbReference type="GO" id="GO:0005763">
    <property type="term" value="C:mitochondrial small ribosomal subunit"/>
    <property type="evidence" value="ECO:0007669"/>
    <property type="project" value="TreeGrafter"/>
</dbReference>
<dbReference type="PROSITE" id="PS00632">
    <property type="entry name" value="RIBOSOMAL_S4"/>
    <property type="match status" value="1"/>
</dbReference>
<dbReference type="GO" id="GO:0019843">
    <property type="term" value="F:rRNA binding"/>
    <property type="evidence" value="ECO:0007669"/>
    <property type="project" value="UniProtKB-KW"/>
</dbReference>
<dbReference type="GO" id="GO:0042274">
    <property type="term" value="P:ribosomal small subunit biogenesis"/>
    <property type="evidence" value="ECO:0007669"/>
    <property type="project" value="TreeGrafter"/>
</dbReference>
<dbReference type="Gene3D" id="3.10.290.10">
    <property type="entry name" value="RNA-binding S4 domain"/>
    <property type="match status" value="1"/>
</dbReference>
<evidence type="ECO:0000256" key="6">
    <source>
        <dbReference type="PROSITE-ProRule" id="PRU00182"/>
    </source>
</evidence>
<feature type="region of interest" description="Disordered" evidence="7">
    <location>
        <begin position="321"/>
        <end position="349"/>
    </location>
</feature>
<evidence type="ECO:0000313" key="9">
    <source>
        <dbReference type="EMBL" id="PWN30849.1"/>
    </source>
</evidence>
<evidence type="ECO:0000256" key="1">
    <source>
        <dbReference type="ARBA" id="ARBA00007465"/>
    </source>
</evidence>
<keyword evidence="5" id="KW-0687">Ribonucleoprotein</keyword>
<gene>
    <name evidence="9" type="ORF">BDZ90DRAFT_277274</name>
</gene>
<reference evidence="9 10" key="1">
    <citation type="journal article" date="2018" name="Mol. Biol. Evol.">
        <title>Broad Genomic Sampling Reveals a Smut Pathogenic Ancestry of the Fungal Clade Ustilaginomycotina.</title>
        <authorList>
            <person name="Kijpornyongpan T."/>
            <person name="Mondo S.J."/>
            <person name="Barry K."/>
            <person name="Sandor L."/>
            <person name="Lee J."/>
            <person name="Lipzen A."/>
            <person name="Pangilinan J."/>
            <person name="LaButti K."/>
            <person name="Hainaut M."/>
            <person name="Henrissat B."/>
            <person name="Grigoriev I.V."/>
            <person name="Spatafora J.W."/>
            <person name="Aime M.C."/>
        </authorList>
    </citation>
    <scope>NUCLEOTIDE SEQUENCE [LARGE SCALE GENOMIC DNA]</scope>
    <source>
        <strain evidence="9 10">MCA 5214</strain>
    </source>
</reference>
<sequence length="481" mass="53439">MRKAARAVKTHNALPRMSWSPENLYNLLSRSFVPSLANDTNFRQTYGTMYHQRWRSKRMIRAYHGDHLPESRFKRWFLPVELPSYTNPAASGSSKPRPGGIFEGVSRGRQEGNAQKLPIASLFVREIERRLDTAVFRCCFARSVWEARSLVVQGKVKVNGVKLNDPNRLLEPGDLISVEASAVPMLSPELERRAQRRIAAANAGTLEAEGASAEEASEEAASEAAATEKQEEGKGKTEPEETSESAEATSGEGETKEASHSEKKQAKKEKAAASAPTRAPGVLPFNLPPFAAPSLFVPPYLEVSFAACSAIYLRHPTLTFHQQQQQQQQQDREQGQSSDESAPSARNYRPARTIVCSDLPTPYHPSSEMFSLAWEHYAKNSPRVRGDLRRLKMTARVGAADGARIEGEERGGFTQARALDGWKRLQAQRRGWTKRRSTVSGTSEATAGQRRLGVPVSKAGRKALMRKMRMRVMKKPKTGKK</sequence>
<keyword evidence="10" id="KW-1185">Reference proteome</keyword>